<dbReference type="InterPro" id="IPR019639">
    <property type="entry name" value="DUF2505"/>
</dbReference>
<gene>
    <name evidence="1" type="ORF">QYF68_13025</name>
</gene>
<dbReference type="EMBL" id="JAUHTC010000046">
    <property type="protein sequence ID" value="MDN4518742.1"/>
    <property type="molecule type" value="Genomic_DNA"/>
</dbReference>
<sequence length="171" mass="18303">MARSFDVITEAAAGVADVLAAFGDRDYWMARLAAYGGDSMSLDSLVVDGEGTVVVQTTQDLRQDMLPGGIARMLPGDTKIMRTESWRAAGDRRRGEAHGEFTISARGVPSSGSGTMLLTPVATGSSLRVRGMLEVRIPLVGGQIERFVADLIAKEVPQMQRFTAEWIAGEA</sequence>
<organism evidence="1 2">
    <name type="scientific">Mycolicibacterium austroafricanum</name>
    <name type="common">Mycobacterium austroafricanum</name>
    <dbReference type="NCBI Taxonomy" id="39687"/>
    <lineage>
        <taxon>Bacteria</taxon>
        <taxon>Bacillati</taxon>
        <taxon>Actinomycetota</taxon>
        <taxon>Actinomycetes</taxon>
        <taxon>Mycobacteriales</taxon>
        <taxon>Mycobacteriaceae</taxon>
        <taxon>Mycolicibacterium</taxon>
    </lineage>
</organism>
<accession>A0ABT8HDA1</accession>
<comment type="caution">
    <text evidence="1">The sequence shown here is derived from an EMBL/GenBank/DDBJ whole genome shotgun (WGS) entry which is preliminary data.</text>
</comment>
<dbReference type="RefSeq" id="WP_208676690.1">
    <property type="nucleotide sequence ID" value="NZ_CP070380.1"/>
</dbReference>
<dbReference type="Proteomes" id="UP001172687">
    <property type="component" value="Unassembled WGS sequence"/>
</dbReference>
<dbReference type="Pfam" id="PF10698">
    <property type="entry name" value="DUF2505"/>
    <property type="match status" value="1"/>
</dbReference>
<name>A0ABT8HDA1_MYCAO</name>
<evidence type="ECO:0000313" key="1">
    <source>
        <dbReference type="EMBL" id="MDN4518742.1"/>
    </source>
</evidence>
<protein>
    <submittedName>
        <fullName evidence="1">DUF2505 domain-containing protein</fullName>
    </submittedName>
</protein>
<keyword evidence="2" id="KW-1185">Reference proteome</keyword>
<evidence type="ECO:0000313" key="2">
    <source>
        <dbReference type="Proteomes" id="UP001172687"/>
    </source>
</evidence>
<proteinExistence type="predicted"/>
<reference evidence="1" key="1">
    <citation type="submission" date="2023-07" db="EMBL/GenBank/DDBJ databases">
        <title>Degradation of tert-butanol by M. austroafricanum TBA100.</title>
        <authorList>
            <person name="Helbich S."/>
            <person name="Vainshtein Y."/>
        </authorList>
    </citation>
    <scope>NUCLEOTIDE SEQUENCE</scope>
    <source>
        <strain evidence="1">TBA100</strain>
    </source>
</reference>